<dbReference type="VEuPathDB" id="VectorBase:ASTEI00491"/>
<dbReference type="Proteomes" id="UP000076408">
    <property type="component" value="Unassembled WGS sequence"/>
</dbReference>
<name>A0A182XWA5_ANOST</name>
<evidence type="ECO:0000313" key="1">
    <source>
        <dbReference type="EnsemblMetazoa" id="ASTEI00491-PA"/>
    </source>
</evidence>
<dbReference type="VEuPathDB" id="VectorBase:ASTEI20_042042"/>
<dbReference type="EnsemblMetazoa" id="ASTEI00491-RA">
    <property type="protein sequence ID" value="ASTEI00491-PA"/>
    <property type="gene ID" value="ASTEI00491"/>
</dbReference>
<reference evidence="2" key="1">
    <citation type="journal article" date="2014" name="Genome Biol.">
        <title>Genome analysis of a major urban malaria vector mosquito, Anopheles stephensi.</title>
        <authorList>
            <person name="Jiang X."/>
            <person name="Peery A."/>
            <person name="Hall A.B."/>
            <person name="Sharma A."/>
            <person name="Chen X.G."/>
            <person name="Waterhouse R.M."/>
            <person name="Komissarov A."/>
            <person name="Riehle M.M."/>
            <person name="Shouche Y."/>
            <person name="Sharakhova M.V."/>
            <person name="Lawson D."/>
            <person name="Pakpour N."/>
            <person name="Arensburger P."/>
            <person name="Davidson V.L."/>
            <person name="Eiglmeier K."/>
            <person name="Emrich S."/>
            <person name="George P."/>
            <person name="Kennedy R.C."/>
            <person name="Mane S.P."/>
            <person name="Maslen G."/>
            <person name="Oringanje C."/>
            <person name="Qi Y."/>
            <person name="Settlage R."/>
            <person name="Tojo M."/>
            <person name="Tubio J.M."/>
            <person name="Unger M.F."/>
            <person name="Wang B."/>
            <person name="Vernick K.D."/>
            <person name="Ribeiro J.M."/>
            <person name="James A.A."/>
            <person name="Michel K."/>
            <person name="Riehle M.A."/>
            <person name="Luckhart S."/>
            <person name="Sharakhov I.V."/>
            <person name="Tu Z."/>
        </authorList>
    </citation>
    <scope>NUCLEOTIDE SEQUENCE [LARGE SCALE GENOMIC DNA]</scope>
    <source>
        <strain evidence="2">Indian</strain>
    </source>
</reference>
<sequence>MWSGGQNRRLACKVTKRVRGYKKAGAKHVNLSAVTRHLRECLTHSSKRLDLHRYRYWIAPIGKAIGIKSTGPKPPRPNKILEAAYNVNSRLSHKTPGRRIGDWSVSHKPCGASQSKLVAYRWIETTHFLMGRECVVAVAILGLMSAWTARTENCETNG</sequence>
<proteinExistence type="predicted"/>
<evidence type="ECO:0000313" key="2">
    <source>
        <dbReference type="Proteomes" id="UP000076408"/>
    </source>
</evidence>
<reference evidence="1" key="2">
    <citation type="submission" date="2020-05" db="UniProtKB">
        <authorList>
            <consortium name="EnsemblMetazoa"/>
        </authorList>
    </citation>
    <scope>IDENTIFICATION</scope>
    <source>
        <strain evidence="1">Indian</strain>
    </source>
</reference>
<protein>
    <submittedName>
        <fullName evidence="1">Uncharacterized protein</fullName>
    </submittedName>
</protein>
<dbReference type="AlphaFoldDB" id="A0A182XWA5"/>
<keyword evidence="2" id="KW-1185">Reference proteome</keyword>
<organism evidence="1 2">
    <name type="scientific">Anopheles stephensi</name>
    <name type="common">Indo-Pakistan malaria mosquito</name>
    <dbReference type="NCBI Taxonomy" id="30069"/>
    <lineage>
        <taxon>Eukaryota</taxon>
        <taxon>Metazoa</taxon>
        <taxon>Ecdysozoa</taxon>
        <taxon>Arthropoda</taxon>
        <taxon>Hexapoda</taxon>
        <taxon>Insecta</taxon>
        <taxon>Pterygota</taxon>
        <taxon>Neoptera</taxon>
        <taxon>Endopterygota</taxon>
        <taxon>Diptera</taxon>
        <taxon>Nematocera</taxon>
        <taxon>Culicoidea</taxon>
        <taxon>Culicidae</taxon>
        <taxon>Anophelinae</taxon>
        <taxon>Anopheles</taxon>
    </lineage>
</organism>
<dbReference type="VEuPathDB" id="VectorBase:ASTE003549"/>
<dbReference type="STRING" id="30069.A0A182XWA5"/>
<accession>A0A182XWA5</accession>